<gene>
    <name evidence="1" type="ORF">J1N35_003912</name>
</gene>
<evidence type="ECO:0000313" key="1">
    <source>
        <dbReference type="EMBL" id="KAH1120752.1"/>
    </source>
</evidence>
<dbReference type="Proteomes" id="UP000828251">
    <property type="component" value="Unassembled WGS sequence"/>
</dbReference>
<proteinExistence type="predicted"/>
<evidence type="ECO:0000313" key="2">
    <source>
        <dbReference type="Proteomes" id="UP000828251"/>
    </source>
</evidence>
<sequence length="59" mass="7003">MTPRMLAWKWSKNGVFPTAITYEAMVGATWDPIDSSWEMIWKCPVPRRVHHFLWLLVKS</sequence>
<dbReference type="AlphaFoldDB" id="A0A9D4AFJ9"/>
<protein>
    <recommendedName>
        <fullName evidence="3">Reverse transcriptase zinc-binding domain-containing protein</fullName>
    </recommendedName>
</protein>
<evidence type="ECO:0008006" key="3">
    <source>
        <dbReference type="Google" id="ProtNLM"/>
    </source>
</evidence>
<accession>A0A9D4AFJ9</accession>
<organism evidence="1 2">
    <name type="scientific">Gossypium stocksii</name>
    <dbReference type="NCBI Taxonomy" id="47602"/>
    <lineage>
        <taxon>Eukaryota</taxon>
        <taxon>Viridiplantae</taxon>
        <taxon>Streptophyta</taxon>
        <taxon>Embryophyta</taxon>
        <taxon>Tracheophyta</taxon>
        <taxon>Spermatophyta</taxon>
        <taxon>Magnoliopsida</taxon>
        <taxon>eudicotyledons</taxon>
        <taxon>Gunneridae</taxon>
        <taxon>Pentapetalae</taxon>
        <taxon>rosids</taxon>
        <taxon>malvids</taxon>
        <taxon>Malvales</taxon>
        <taxon>Malvaceae</taxon>
        <taxon>Malvoideae</taxon>
        <taxon>Gossypium</taxon>
    </lineage>
</organism>
<dbReference type="EMBL" id="JAIQCV010000002">
    <property type="protein sequence ID" value="KAH1120752.1"/>
    <property type="molecule type" value="Genomic_DNA"/>
</dbReference>
<keyword evidence="2" id="KW-1185">Reference proteome</keyword>
<name>A0A9D4AFJ9_9ROSI</name>
<reference evidence="1 2" key="1">
    <citation type="journal article" date="2021" name="Plant Biotechnol. J.">
        <title>Multi-omics assisted identification of the key and species-specific regulatory components of drought-tolerant mechanisms in Gossypium stocksii.</title>
        <authorList>
            <person name="Yu D."/>
            <person name="Ke L."/>
            <person name="Zhang D."/>
            <person name="Wu Y."/>
            <person name="Sun Y."/>
            <person name="Mei J."/>
            <person name="Sun J."/>
            <person name="Sun Y."/>
        </authorList>
    </citation>
    <scope>NUCLEOTIDE SEQUENCE [LARGE SCALE GENOMIC DNA]</scope>
    <source>
        <strain evidence="2">cv. E1</strain>
        <tissue evidence="1">Leaf</tissue>
    </source>
</reference>
<dbReference type="OrthoDB" id="846389at2759"/>
<comment type="caution">
    <text evidence="1">The sequence shown here is derived from an EMBL/GenBank/DDBJ whole genome shotgun (WGS) entry which is preliminary data.</text>
</comment>